<evidence type="ECO:0000256" key="2">
    <source>
        <dbReference type="ARBA" id="ARBA00022450"/>
    </source>
</evidence>
<comment type="cofactor">
    <cofactor evidence="1">
        <name>pantetheine 4'-phosphate</name>
        <dbReference type="ChEBI" id="CHEBI:47942"/>
    </cofactor>
</comment>
<keyword evidence="6" id="KW-0489">Methyltransferase</keyword>
<sequence>MKMGKTTNDPYVTNQIFENQKGYWKEKLKGEVAMSSFPTDKSRVLLKEYKKEIVKLKFPDELVRDVFRISKNSELGTYILLLSGIMYLVYKYTDNEDVVIGTPIINMGGDEETINQLLTLRKKINSQISFRDWINEVKGVVVEALQNQEIPYQKILQENKILLEDEKMPLFPIVTLLEEIQDINYIKPIFADIAFIFNLNDGIEIKVEFNENVYFRETIEAMLRTLILYYEETTTNPDVLLKNINATSEYDSNKILFEFNSNIEAINQEFNKPIHVLIEKQAKLTPNKIALKFEETVLTFEELNKCANRLAQYLISEYTIDSNECVGILLERSHYTIVAMLGVLKAGASYVPIDPTLPTNRIKNIIDNTAIKVIISKSNYVQMLNKLQWECFEFKAYVCLDSNNIEEMEDTHNNELMDPKLWNHIGASTNNRIGMGGWINSYTGEEFSREEMEEYSNNVLRKLTPYLHENIRVLEIGCASGITMYKIAPYCKLYYGTDMSNVTIEKNKNYIKKQGIENIKLECLAAHEIGQIKQKFDVIIINSTVQYFPGHNYLKKVINIATDMLDQKGVIFLGDIMDQDKKSEMIESLVHFSKSNPNYRTKVDFSSELFLAKSWFNDLQIKSHIIHSLNISGKNCKIENELTKYRYDVILEVNKLIVKESNESNLLKKQHDYKKLLEYSSENLDLQIQENQIAYVIFTSGSTGKPKGVQIQHQALTNFVEAMRNILNEKQTTVMLALTGISFDIFILESLYSLAVGLKVIIANEKQHMNIKEINKLIMDNQVDIIQLTPSRLKLLIEDASGLEKLKVIIVGGESFPKELLKQVQQHTTADIYNAYGPTEATVWATYKKVTKDTEITIGTPLMNYQCFIVNPNDYLKLQPIGGVGELVIAGKGLSKGYLNNHKLNKEQFVNNPFSEESLMYKTGDLARYLPTGDIQFLGRKDNQVKLNGYRIELEEIESILKNYYCIEEAKVIVKQDEKATLYAFLVIKEKKEFSGSELRKYLLGILPKYMVPSNFICIDKIPLNANGKTDRNALLQILQKREKNKRVEPSSEREKLLADLWGKVLNTEFISIYDNFFELGGNSIKAIEIISELVDLFEVSINDVYAFPTIFEFAKNMTYKQNYLKNKLDKITQDIGLINHNDIEALEEYKDIYTNDVKRYSNEVLLSQKNYNNIFLTGGTGYLGIHLVNEILNRTESTIYLLVNSISVEAAKEKLNKRFLYYFNEENLLKKYQSRINIILGDITQNKFGMECKEYEKLSYKIDCVLHSAAKIKHYGNWEDFHNVNIEGTKNVLKFAKTGLKKDFNYISTLSIASGGDYVIFSEYDKKGNHMIENYYLRSKVLAEEAVLVARDSGLNCNIYRLNSLFMNYCSKKMPYNFKEEGFYMVIKAMNNLGIYPFLINPVLDLSGVNQVAEAIVTLFNKECLQNEIFHVFNPNKISWNDMGIVAQSLGIAVDVVNFDDFVQYLSNHLEDPMKRQSVIQVLLNSFLFRNTKESNFLRVCDRTNLMLERLGFKWLSNHNEYIEKFYNQLD</sequence>
<dbReference type="SUPFAM" id="SSF53335">
    <property type="entry name" value="S-adenosyl-L-methionine-dependent methyltransferases"/>
    <property type="match status" value="1"/>
</dbReference>
<dbReference type="GO" id="GO:0008168">
    <property type="term" value="F:methyltransferase activity"/>
    <property type="evidence" value="ECO:0007669"/>
    <property type="project" value="UniProtKB-KW"/>
</dbReference>
<dbReference type="PIRSF" id="PIRSF001617">
    <property type="entry name" value="Alpha-AR"/>
    <property type="match status" value="1"/>
</dbReference>
<dbReference type="InterPro" id="IPR001242">
    <property type="entry name" value="Condensation_dom"/>
</dbReference>
<dbReference type="InterPro" id="IPR025714">
    <property type="entry name" value="Methyltranfer_dom"/>
</dbReference>
<dbReference type="Pfam" id="PF00501">
    <property type="entry name" value="AMP-binding"/>
    <property type="match status" value="2"/>
</dbReference>
<dbReference type="InterPro" id="IPR025110">
    <property type="entry name" value="AMP-bd_C"/>
</dbReference>
<name>A0A9W7Q125_BACCE</name>
<dbReference type="GO" id="GO:0008610">
    <property type="term" value="P:lipid biosynthetic process"/>
    <property type="evidence" value="ECO:0007669"/>
    <property type="project" value="UniProtKB-ARBA"/>
</dbReference>
<accession>A0A9W7Q125</accession>
<dbReference type="SUPFAM" id="SSF51735">
    <property type="entry name" value="NAD(P)-binding Rossmann-fold domains"/>
    <property type="match status" value="1"/>
</dbReference>
<reference evidence="6 7" key="1">
    <citation type="submission" date="2018-08" db="EMBL/GenBank/DDBJ databases">
        <title>Bacillus phenotypic plasticity.</title>
        <authorList>
            <person name="Hurtado E."/>
        </authorList>
    </citation>
    <scope>NUCLEOTIDE SEQUENCE [LARGE SCALE GENOMIC DNA]</scope>
    <source>
        <strain evidence="6 7">111b</strain>
    </source>
</reference>
<dbReference type="InterPro" id="IPR023213">
    <property type="entry name" value="CAT-like_dom_sf"/>
</dbReference>
<evidence type="ECO:0000256" key="4">
    <source>
        <dbReference type="ARBA" id="ARBA00022598"/>
    </source>
</evidence>
<dbReference type="Pfam" id="PF13193">
    <property type="entry name" value="AMP-binding_C"/>
    <property type="match status" value="1"/>
</dbReference>
<dbReference type="InterPro" id="IPR000873">
    <property type="entry name" value="AMP-dep_synth/lig_dom"/>
</dbReference>
<dbReference type="InterPro" id="IPR009081">
    <property type="entry name" value="PP-bd_ACP"/>
</dbReference>
<dbReference type="SUPFAM" id="SSF52777">
    <property type="entry name" value="CoA-dependent acyltransferases"/>
    <property type="match status" value="1"/>
</dbReference>
<dbReference type="Gene3D" id="3.40.50.12780">
    <property type="entry name" value="N-terminal domain of ligase-like"/>
    <property type="match status" value="1"/>
</dbReference>
<dbReference type="Gene3D" id="3.30.559.10">
    <property type="entry name" value="Chloramphenicol acetyltransferase-like domain"/>
    <property type="match status" value="1"/>
</dbReference>
<dbReference type="Proteomes" id="UP000323321">
    <property type="component" value="Unassembled WGS sequence"/>
</dbReference>
<dbReference type="CDD" id="cd02440">
    <property type="entry name" value="AdoMet_MTases"/>
    <property type="match status" value="1"/>
</dbReference>
<dbReference type="Pfam" id="PF00550">
    <property type="entry name" value="PP-binding"/>
    <property type="match status" value="1"/>
</dbReference>
<dbReference type="InterPro" id="IPR036736">
    <property type="entry name" value="ACP-like_sf"/>
</dbReference>
<dbReference type="CDD" id="cd05930">
    <property type="entry name" value="A_NRPS"/>
    <property type="match status" value="1"/>
</dbReference>
<dbReference type="Pfam" id="PF13847">
    <property type="entry name" value="Methyltransf_31"/>
    <property type="match status" value="1"/>
</dbReference>
<protein>
    <submittedName>
        <fullName evidence="6">Methyltransferase domain-containing protein</fullName>
    </submittedName>
</protein>
<dbReference type="Gene3D" id="3.40.50.150">
    <property type="entry name" value="Vaccinia Virus protein VP39"/>
    <property type="match status" value="1"/>
</dbReference>
<dbReference type="InterPro" id="IPR020845">
    <property type="entry name" value="AMP-binding_CS"/>
</dbReference>
<feature type="domain" description="Carrier" evidence="5">
    <location>
        <begin position="1049"/>
        <end position="1125"/>
    </location>
</feature>
<keyword evidence="2" id="KW-0596">Phosphopantetheine</keyword>
<dbReference type="PANTHER" id="PTHR44845:SF7">
    <property type="entry name" value="PLIPASTATIN SYNTHASE SUBUNIT D"/>
    <property type="match status" value="1"/>
</dbReference>
<keyword evidence="4" id="KW-0436">Ligase</keyword>
<dbReference type="PROSITE" id="PS50075">
    <property type="entry name" value="CARRIER"/>
    <property type="match status" value="1"/>
</dbReference>
<dbReference type="Pfam" id="PF00668">
    <property type="entry name" value="Condensation"/>
    <property type="match status" value="1"/>
</dbReference>
<dbReference type="InterPro" id="IPR013120">
    <property type="entry name" value="FAR_NAD-bd"/>
</dbReference>
<evidence type="ECO:0000256" key="1">
    <source>
        <dbReference type="ARBA" id="ARBA00001957"/>
    </source>
</evidence>
<dbReference type="InterPro" id="IPR029063">
    <property type="entry name" value="SAM-dependent_MTases_sf"/>
</dbReference>
<dbReference type="Pfam" id="PF07993">
    <property type="entry name" value="NAD_binding_4"/>
    <property type="match status" value="1"/>
</dbReference>
<dbReference type="Gene3D" id="3.30.300.30">
    <property type="match status" value="1"/>
</dbReference>
<dbReference type="SUPFAM" id="SSF47336">
    <property type="entry name" value="ACP-like"/>
    <property type="match status" value="1"/>
</dbReference>
<dbReference type="InterPro" id="IPR036291">
    <property type="entry name" value="NAD(P)-bd_dom_sf"/>
</dbReference>
<dbReference type="Gene3D" id="1.10.1200.10">
    <property type="entry name" value="ACP-like"/>
    <property type="match status" value="1"/>
</dbReference>
<dbReference type="EMBL" id="QSMZ01000031">
    <property type="protein sequence ID" value="KAA6455955.1"/>
    <property type="molecule type" value="Genomic_DNA"/>
</dbReference>
<comment type="caution">
    <text evidence="6">The sequence shown here is derived from an EMBL/GenBank/DDBJ whole genome shotgun (WGS) entry which is preliminary data.</text>
</comment>
<evidence type="ECO:0000313" key="7">
    <source>
        <dbReference type="Proteomes" id="UP000323321"/>
    </source>
</evidence>
<dbReference type="InterPro" id="IPR042099">
    <property type="entry name" value="ANL_N_sf"/>
</dbReference>
<dbReference type="InterPro" id="IPR045851">
    <property type="entry name" value="AMP-bd_C_sf"/>
</dbReference>
<proteinExistence type="predicted"/>
<evidence type="ECO:0000313" key="6">
    <source>
        <dbReference type="EMBL" id="KAA6455955.1"/>
    </source>
</evidence>
<dbReference type="PANTHER" id="PTHR44845">
    <property type="entry name" value="CARRIER DOMAIN-CONTAINING PROTEIN"/>
    <property type="match status" value="1"/>
</dbReference>
<dbReference type="Gene3D" id="3.40.50.720">
    <property type="entry name" value="NAD(P)-binding Rossmann-like Domain"/>
    <property type="match status" value="1"/>
</dbReference>
<keyword evidence="3" id="KW-0597">Phosphoprotein</keyword>
<dbReference type="Gene3D" id="3.40.50.980">
    <property type="match status" value="2"/>
</dbReference>
<gene>
    <name evidence="6" type="ORF">DX932_25760</name>
</gene>
<dbReference type="PROSITE" id="PS00455">
    <property type="entry name" value="AMP_BINDING"/>
    <property type="match status" value="1"/>
</dbReference>
<dbReference type="SUPFAM" id="SSF56801">
    <property type="entry name" value="Acetyl-CoA synthetase-like"/>
    <property type="match status" value="1"/>
</dbReference>
<dbReference type="InterPro" id="IPR006162">
    <property type="entry name" value="Ppantetheine_attach_site"/>
</dbReference>
<evidence type="ECO:0000259" key="5">
    <source>
        <dbReference type="PROSITE" id="PS50075"/>
    </source>
</evidence>
<keyword evidence="6" id="KW-0808">Transferase</keyword>
<organism evidence="6 7">
    <name type="scientific">Bacillus cereus</name>
    <dbReference type="NCBI Taxonomy" id="1396"/>
    <lineage>
        <taxon>Bacteria</taxon>
        <taxon>Bacillati</taxon>
        <taxon>Bacillota</taxon>
        <taxon>Bacilli</taxon>
        <taxon>Bacillales</taxon>
        <taxon>Bacillaceae</taxon>
        <taxon>Bacillus</taxon>
        <taxon>Bacillus cereus group</taxon>
    </lineage>
</organism>
<dbReference type="GO" id="GO:0016874">
    <property type="term" value="F:ligase activity"/>
    <property type="evidence" value="ECO:0007669"/>
    <property type="project" value="UniProtKB-KW"/>
</dbReference>
<evidence type="ECO:0000256" key="3">
    <source>
        <dbReference type="ARBA" id="ARBA00022553"/>
    </source>
</evidence>
<dbReference type="Gene3D" id="3.30.559.30">
    <property type="entry name" value="Nonribosomal peptide synthetase, condensation domain"/>
    <property type="match status" value="1"/>
</dbReference>
<dbReference type="GO" id="GO:0032259">
    <property type="term" value="P:methylation"/>
    <property type="evidence" value="ECO:0007669"/>
    <property type="project" value="UniProtKB-KW"/>
</dbReference>
<dbReference type="PROSITE" id="PS00012">
    <property type="entry name" value="PHOSPHOPANTETHEINE"/>
    <property type="match status" value="1"/>
</dbReference>